<keyword evidence="2" id="KW-1185">Reference proteome</keyword>
<dbReference type="Proteomes" id="UP001150879">
    <property type="component" value="Unassembled WGS sequence"/>
</dbReference>
<name>A0A9W9T190_9EURO</name>
<dbReference type="EMBL" id="JAPQKP010000002">
    <property type="protein sequence ID" value="KAJ5205220.1"/>
    <property type="molecule type" value="Genomic_DNA"/>
</dbReference>
<reference evidence="1" key="2">
    <citation type="journal article" date="2023" name="IMA Fungus">
        <title>Comparative genomic study of the Penicillium genus elucidates a diverse pangenome and 15 lateral gene transfer events.</title>
        <authorList>
            <person name="Petersen C."/>
            <person name="Sorensen T."/>
            <person name="Nielsen M.R."/>
            <person name="Sondergaard T.E."/>
            <person name="Sorensen J.L."/>
            <person name="Fitzpatrick D.A."/>
            <person name="Frisvad J.C."/>
            <person name="Nielsen K.L."/>
        </authorList>
    </citation>
    <scope>NUCLEOTIDE SEQUENCE</scope>
    <source>
        <strain evidence="1">IBT 16849</strain>
    </source>
</reference>
<comment type="caution">
    <text evidence="1">The sequence shown here is derived from an EMBL/GenBank/DDBJ whole genome shotgun (WGS) entry which is preliminary data.</text>
</comment>
<evidence type="ECO:0000313" key="2">
    <source>
        <dbReference type="Proteomes" id="UP001150879"/>
    </source>
</evidence>
<accession>A0A9W9T190</accession>
<sequence length="60" mass="6889">MPKNQTLRQLLPAEENYLRKSSQPTRKRCNVSIACTECQKRKAKARATNLRLMMALMGPL</sequence>
<proteinExistence type="predicted"/>
<gene>
    <name evidence="1" type="ORF">N7472_001668</name>
</gene>
<dbReference type="OrthoDB" id="3266505at2759"/>
<reference evidence="1" key="1">
    <citation type="submission" date="2022-11" db="EMBL/GenBank/DDBJ databases">
        <authorList>
            <person name="Petersen C."/>
        </authorList>
    </citation>
    <scope>NUCLEOTIDE SEQUENCE</scope>
    <source>
        <strain evidence="1">IBT 16849</strain>
    </source>
</reference>
<organism evidence="1 2">
    <name type="scientific">Penicillium cf. griseofulvum</name>
    <dbReference type="NCBI Taxonomy" id="2972120"/>
    <lineage>
        <taxon>Eukaryota</taxon>
        <taxon>Fungi</taxon>
        <taxon>Dikarya</taxon>
        <taxon>Ascomycota</taxon>
        <taxon>Pezizomycotina</taxon>
        <taxon>Eurotiomycetes</taxon>
        <taxon>Eurotiomycetidae</taxon>
        <taxon>Eurotiales</taxon>
        <taxon>Aspergillaceae</taxon>
        <taxon>Penicillium</taxon>
    </lineage>
</organism>
<protein>
    <submittedName>
        <fullName evidence="1">Uncharacterized protein</fullName>
    </submittedName>
</protein>
<evidence type="ECO:0000313" key="1">
    <source>
        <dbReference type="EMBL" id="KAJ5205220.1"/>
    </source>
</evidence>
<dbReference type="AlphaFoldDB" id="A0A9W9T190"/>